<reference evidence="2 3" key="1">
    <citation type="submission" date="2024-09" db="EMBL/GenBank/DDBJ databases">
        <authorList>
            <person name="Sun Q."/>
            <person name="Mori K."/>
        </authorList>
    </citation>
    <scope>NUCLEOTIDE SEQUENCE [LARGE SCALE GENOMIC DNA]</scope>
    <source>
        <strain evidence="2 3">CCM 7468</strain>
    </source>
</reference>
<organism evidence="2 3">
    <name type="scientific">Muricoccus vinaceus</name>
    <dbReference type="NCBI Taxonomy" id="424704"/>
    <lineage>
        <taxon>Bacteria</taxon>
        <taxon>Pseudomonadati</taxon>
        <taxon>Pseudomonadota</taxon>
        <taxon>Alphaproteobacteria</taxon>
        <taxon>Acetobacterales</taxon>
        <taxon>Roseomonadaceae</taxon>
        <taxon>Muricoccus</taxon>
    </lineage>
</organism>
<accession>A0ABV6IR27</accession>
<evidence type="ECO:0000259" key="1">
    <source>
        <dbReference type="Pfam" id="PF13340"/>
    </source>
</evidence>
<evidence type="ECO:0000313" key="3">
    <source>
        <dbReference type="Proteomes" id="UP001589789"/>
    </source>
</evidence>
<dbReference type="EMBL" id="JBHLVZ010000022">
    <property type="protein sequence ID" value="MFC0386012.1"/>
    <property type="molecule type" value="Genomic_DNA"/>
</dbReference>
<protein>
    <submittedName>
        <fullName evidence="2">Transposase</fullName>
    </submittedName>
</protein>
<dbReference type="Pfam" id="PF13340">
    <property type="entry name" value="DUF4096"/>
    <property type="match status" value="1"/>
</dbReference>
<dbReference type="InterPro" id="IPR025161">
    <property type="entry name" value="IS402-like_dom"/>
</dbReference>
<proteinExistence type="predicted"/>
<evidence type="ECO:0000313" key="2">
    <source>
        <dbReference type="EMBL" id="MFC0386012.1"/>
    </source>
</evidence>
<sequence length="76" mass="8530">MALLVPDDLWSVLEPLLPRDRPKPNGGWPRAPEWAALTSILFVLRMGIQWHGVPTELGCCGKTCWRKLGEWHAVGV</sequence>
<dbReference type="Proteomes" id="UP001589789">
    <property type="component" value="Unassembled WGS sequence"/>
</dbReference>
<comment type="caution">
    <text evidence="2">The sequence shown here is derived from an EMBL/GenBank/DDBJ whole genome shotgun (WGS) entry which is preliminary data.</text>
</comment>
<gene>
    <name evidence="2" type="ORF">ACFFIC_10720</name>
</gene>
<feature type="domain" description="Insertion element IS402-like" evidence="1">
    <location>
        <begin position="6"/>
        <end position="76"/>
    </location>
</feature>
<dbReference type="RefSeq" id="WP_377050156.1">
    <property type="nucleotide sequence ID" value="NZ_JBHLVZ010000022.1"/>
</dbReference>
<name>A0ABV6IR27_9PROT</name>
<keyword evidence="3" id="KW-1185">Reference proteome</keyword>